<name>A0A9Q0DYH1_9TELE</name>
<dbReference type="InterPro" id="IPR000538">
    <property type="entry name" value="Link_dom"/>
</dbReference>
<sequence>MASCRWGSPLVLLWLVVHAVASDPKLLGAVPSTAGVFMVPADGRYSYDAAAATAACLRRNATLATELRMEAARQSGLQTCKYDPQEEEVVRWDYR</sequence>
<dbReference type="InterPro" id="IPR016187">
    <property type="entry name" value="CTDL_fold"/>
</dbReference>
<evidence type="ECO:0000256" key="3">
    <source>
        <dbReference type="SAM" id="SignalP"/>
    </source>
</evidence>
<keyword evidence="3" id="KW-0732">Signal</keyword>
<evidence type="ECO:0000313" key="6">
    <source>
        <dbReference type="Proteomes" id="UP001148018"/>
    </source>
</evidence>
<evidence type="ECO:0000256" key="1">
    <source>
        <dbReference type="ARBA" id="ARBA00023157"/>
    </source>
</evidence>
<dbReference type="SUPFAM" id="SSF56436">
    <property type="entry name" value="C-type lectin-like"/>
    <property type="match status" value="1"/>
</dbReference>
<feature type="chain" id="PRO_5040293099" description="Link domain-containing protein" evidence="3">
    <location>
        <begin position="23"/>
        <end position="95"/>
    </location>
</feature>
<reference evidence="5" key="1">
    <citation type="submission" date="2022-07" db="EMBL/GenBank/DDBJ databases">
        <title>Chromosome-level genome of Muraenolepis orangiensis.</title>
        <authorList>
            <person name="Kim J."/>
        </authorList>
    </citation>
    <scope>NUCLEOTIDE SEQUENCE</scope>
    <source>
        <strain evidence="5">KU_S4_2022</strain>
        <tissue evidence="5">Muscle</tissue>
    </source>
</reference>
<evidence type="ECO:0000313" key="5">
    <source>
        <dbReference type="EMBL" id="KAJ3596693.1"/>
    </source>
</evidence>
<keyword evidence="1" id="KW-1015">Disulfide bond</keyword>
<comment type="caution">
    <text evidence="5">The sequence shown here is derived from an EMBL/GenBank/DDBJ whole genome shotgun (WGS) entry which is preliminary data.</text>
</comment>
<evidence type="ECO:0000259" key="4">
    <source>
        <dbReference type="PROSITE" id="PS50963"/>
    </source>
</evidence>
<proteinExistence type="predicted"/>
<dbReference type="GO" id="GO:0005540">
    <property type="term" value="F:hyaluronic acid binding"/>
    <property type="evidence" value="ECO:0007669"/>
    <property type="project" value="InterPro"/>
</dbReference>
<gene>
    <name evidence="5" type="ORF">NHX12_003097</name>
</gene>
<organism evidence="5 6">
    <name type="scientific">Muraenolepis orangiensis</name>
    <name type="common">Patagonian moray cod</name>
    <dbReference type="NCBI Taxonomy" id="630683"/>
    <lineage>
        <taxon>Eukaryota</taxon>
        <taxon>Metazoa</taxon>
        <taxon>Chordata</taxon>
        <taxon>Craniata</taxon>
        <taxon>Vertebrata</taxon>
        <taxon>Euteleostomi</taxon>
        <taxon>Actinopterygii</taxon>
        <taxon>Neopterygii</taxon>
        <taxon>Teleostei</taxon>
        <taxon>Neoteleostei</taxon>
        <taxon>Acanthomorphata</taxon>
        <taxon>Zeiogadaria</taxon>
        <taxon>Gadariae</taxon>
        <taxon>Gadiformes</taxon>
        <taxon>Muraenolepidoidei</taxon>
        <taxon>Muraenolepididae</taxon>
        <taxon>Muraenolepis</taxon>
    </lineage>
</organism>
<protein>
    <recommendedName>
        <fullName evidence="4">Link domain-containing protein</fullName>
    </recommendedName>
</protein>
<dbReference type="InterPro" id="IPR016186">
    <property type="entry name" value="C-type_lectin-like/link_sf"/>
</dbReference>
<dbReference type="Pfam" id="PF00193">
    <property type="entry name" value="Xlink"/>
    <property type="match status" value="1"/>
</dbReference>
<comment type="caution">
    <text evidence="2">Lacks conserved residue(s) required for the propagation of feature annotation.</text>
</comment>
<feature type="signal peptide" evidence="3">
    <location>
        <begin position="1"/>
        <end position="22"/>
    </location>
</feature>
<accession>A0A9Q0DYH1</accession>
<keyword evidence="6" id="KW-1185">Reference proteome</keyword>
<dbReference type="PROSITE" id="PS50963">
    <property type="entry name" value="LINK_2"/>
    <property type="match status" value="1"/>
</dbReference>
<dbReference type="AlphaFoldDB" id="A0A9Q0DYH1"/>
<evidence type="ECO:0000256" key="2">
    <source>
        <dbReference type="PROSITE-ProRule" id="PRU00323"/>
    </source>
</evidence>
<feature type="domain" description="Link" evidence="4">
    <location>
        <begin position="35"/>
        <end position="95"/>
    </location>
</feature>
<dbReference type="EMBL" id="JANIIK010000110">
    <property type="protein sequence ID" value="KAJ3596693.1"/>
    <property type="molecule type" value="Genomic_DNA"/>
</dbReference>
<dbReference type="Gene3D" id="3.10.100.10">
    <property type="entry name" value="Mannose-Binding Protein A, subunit A"/>
    <property type="match status" value="1"/>
</dbReference>
<dbReference type="GO" id="GO:0007155">
    <property type="term" value="P:cell adhesion"/>
    <property type="evidence" value="ECO:0007669"/>
    <property type="project" value="InterPro"/>
</dbReference>
<dbReference type="Proteomes" id="UP001148018">
    <property type="component" value="Unassembled WGS sequence"/>
</dbReference>